<accession>A0A1G2HJF4</accession>
<dbReference type="GO" id="GO:0016903">
    <property type="term" value="F:oxidoreductase activity, acting on the aldehyde or oxo group of donors"/>
    <property type="evidence" value="ECO:0007669"/>
    <property type="project" value="InterPro"/>
</dbReference>
<evidence type="ECO:0000256" key="1">
    <source>
        <dbReference type="ARBA" id="ARBA00023002"/>
    </source>
</evidence>
<evidence type="ECO:0000259" key="2">
    <source>
        <dbReference type="Pfam" id="PF01558"/>
    </source>
</evidence>
<dbReference type="Pfam" id="PF01558">
    <property type="entry name" value="POR"/>
    <property type="match status" value="1"/>
</dbReference>
<dbReference type="InterPro" id="IPR002869">
    <property type="entry name" value="Pyrv_flavodox_OxRed_cen"/>
</dbReference>
<dbReference type="Proteomes" id="UP000177190">
    <property type="component" value="Unassembled WGS sequence"/>
</dbReference>
<comment type="caution">
    <text evidence="3">The sequence shown here is derived from an EMBL/GenBank/DDBJ whole genome shotgun (WGS) entry which is preliminary data.</text>
</comment>
<name>A0A1G2HJF4_9BACT</name>
<proteinExistence type="predicted"/>
<sequence>MQDKTFNIIISGVGGQGVITLLSLIDEAAFVEGYDVKSSELHGLSQRGGSVLAYIRFGKKVYSPLVQDGRADLIIGLELLEGLRVLNFASKDTAVLINKYIFPVLGGLPQEEIIKKLNESFVKKMHIVEASGICKEKLQNEVVSAIYLLGYAVGKKLIPIKKESILKAIENIVPEKYRELNIKAFNLAYGDN</sequence>
<feature type="domain" description="Pyruvate/ketoisovalerate oxidoreductase catalytic" evidence="2">
    <location>
        <begin position="14"/>
        <end position="189"/>
    </location>
</feature>
<evidence type="ECO:0000313" key="4">
    <source>
        <dbReference type="Proteomes" id="UP000177190"/>
    </source>
</evidence>
<organism evidence="3 4">
    <name type="scientific">Candidatus Staskawiczbacteria bacterium RIFCSPHIGHO2_01_FULL_36_16</name>
    <dbReference type="NCBI Taxonomy" id="1802200"/>
    <lineage>
        <taxon>Bacteria</taxon>
        <taxon>Candidatus Staskawicziibacteriota</taxon>
    </lineage>
</organism>
<protein>
    <recommendedName>
        <fullName evidence="2">Pyruvate/ketoisovalerate oxidoreductase catalytic domain-containing protein</fullName>
    </recommendedName>
</protein>
<reference evidence="3 4" key="1">
    <citation type="journal article" date="2016" name="Nat. Commun.">
        <title>Thousands of microbial genomes shed light on interconnected biogeochemical processes in an aquifer system.</title>
        <authorList>
            <person name="Anantharaman K."/>
            <person name="Brown C.T."/>
            <person name="Hug L.A."/>
            <person name="Sharon I."/>
            <person name="Castelle C.J."/>
            <person name="Probst A.J."/>
            <person name="Thomas B.C."/>
            <person name="Singh A."/>
            <person name="Wilkins M.J."/>
            <person name="Karaoz U."/>
            <person name="Brodie E.L."/>
            <person name="Williams K.H."/>
            <person name="Hubbard S.S."/>
            <person name="Banfield J.F."/>
        </authorList>
    </citation>
    <scope>NUCLEOTIDE SEQUENCE [LARGE SCALE GENOMIC DNA]</scope>
</reference>
<evidence type="ECO:0000313" key="3">
    <source>
        <dbReference type="EMBL" id="OGZ62644.1"/>
    </source>
</evidence>
<dbReference type="Gene3D" id="3.40.920.10">
    <property type="entry name" value="Pyruvate-ferredoxin oxidoreductase, PFOR, domain III"/>
    <property type="match status" value="1"/>
</dbReference>
<dbReference type="InterPro" id="IPR052198">
    <property type="entry name" value="IorB_Oxidoreductase"/>
</dbReference>
<dbReference type="SUPFAM" id="SSF53323">
    <property type="entry name" value="Pyruvate-ferredoxin oxidoreductase, PFOR, domain III"/>
    <property type="match status" value="1"/>
</dbReference>
<dbReference type="InterPro" id="IPR019752">
    <property type="entry name" value="Pyrv/ketoisovalerate_OxRed_cat"/>
</dbReference>
<dbReference type="STRING" id="1802200.A2812_01430"/>
<dbReference type="EMBL" id="MHOM01000054">
    <property type="protein sequence ID" value="OGZ62644.1"/>
    <property type="molecule type" value="Genomic_DNA"/>
</dbReference>
<dbReference type="AlphaFoldDB" id="A0A1G2HJF4"/>
<gene>
    <name evidence="3" type="ORF">A2812_01430</name>
</gene>
<dbReference type="PANTHER" id="PTHR43854">
    <property type="entry name" value="INDOLEPYRUVATE OXIDOREDUCTASE SUBUNIT IORB"/>
    <property type="match status" value="1"/>
</dbReference>
<dbReference type="PANTHER" id="PTHR43854:SF1">
    <property type="entry name" value="INDOLEPYRUVATE OXIDOREDUCTASE SUBUNIT IORB"/>
    <property type="match status" value="1"/>
</dbReference>
<keyword evidence="1" id="KW-0560">Oxidoreductase</keyword>